<comment type="caution">
    <text evidence="2">The sequence shown here is derived from an EMBL/GenBank/DDBJ whole genome shotgun (WGS) entry which is preliminary data.</text>
</comment>
<feature type="compositionally biased region" description="Polar residues" evidence="1">
    <location>
        <begin position="481"/>
        <end position="491"/>
    </location>
</feature>
<feature type="region of interest" description="Disordered" evidence="1">
    <location>
        <begin position="471"/>
        <end position="491"/>
    </location>
</feature>
<name>A0A178EZG6_TRIRU</name>
<gene>
    <name evidence="2" type="ORF">A7C99_3627</name>
</gene>
<dbReference type="AlphaFoldDB" id="A0A178EZG6"/>
<accession>A0A178EZG6</accession>
<dbReference type="Proteomes" id="UP000243015">
    <property type="component" value="Unassembled WGS sequence"/>
</dbReference>
<feature type="region of interest" description="Disordered" evidence="1">
    <location>
        <begin position="1"/>
        <end position="28"/>
    </location>
</feature>
<evidence type="ECO:0000256" key="1">
    <source>
        <dbReference type="SAM" id="MobiDB-lite"/>
    </source>
</evidence>
<sequence>MDPSLSDENPDYKQPGDHNLTSGDVENETLGDDYCSDFVNSHYWPVLDFPPLTNGSTRGTNDDSFPQEHQADDIYEHPLHIEAGDTGLPSDGINLRGVSTWNTWRDLTTVSVRAGSSGDLIEECNQLSETAPSPPWNQLGITSATNMALPQPVQLLPSLPRHNPTLYAVKRPTSFRLPCDTPQMAELMMALLPGELLTLLEGTVNRHSWQGQVRQLETAEEDNTFFVQLAANIGPSMVLPTVRLKPKAEAIHSLSKPFESEETTIYVRDEIKKITVVWNEWLDEVADDQHIKSCKLVFGGSHGWALQALDMVCSFASTALHIPSIGDEDKVNNPNMMLHCSVRLFFAIYLMSTPLEVSGMGIESEKERIEVEYQFKSKARSVLENLISKISKNLDNLICKKRRQYIGHILATLVFLSLSCHFNQLIRLRLAGIGGNESSTKVDIDAMNRNIHYINKLVYSTFRPQIERILKPRKQDPHTPGDNNQDQLSTSTEELRQVNSKLIWGLWSTVTDISEYTFFLK</sequence>
<dbReference type="VEuPathDB" id="FungiDB:TERG_06753"/>
<evidence type="ECO:0000313" key="2">
    <source>
        <dbReference type="EMBL" id="OAL65145.1"/>
    </source>
</evidence>
<evidence type="ECO:0000313" key="3">
    <source>
        <dbReference type="Proteomes" id="UP000243015"/>
    </source>
</evidence>
<dbReference type="EMBL" id="LHPM01000014">
    <property type="protein sequence ID" value="OAL65145.1"/>
    <property type="molecule type" value="Genomic_DNA"/>
</dbReference>
<proteinExistence type="predicted"/>
<organism evidence="2 3">
    <name type="scientific">Trichophyton rubrum</name>
    <name type="common">Athlete's foot fungus</name>
    <name type="synonym">Epidermophyton rubrum</name>
    <dbReference type="NCBI Taxonomy" id="5551"/>
    <lineage>
        <taxon>Eukaryota</taxon>
        <taxon>Fungi</taxon>
        <taxon>Dikarya</taxon>
        <taxon>Ascomycota</taxon>
        <taxon>Pezizomycotina</taxon>
        <taxon>Eurotiomycetes</taxon>
        <taxon>Eurotiomycetidae</taxon>
        <taxon>Onygenales</taxon>
        <taxon>Arthrodermataceae</taxon>
        <taxon>Trichophyton</taxon>
    </lineage>
</organism>
<protein>
    <submittedName>
        <fullName evidence="2">Uncharacterized protein</fullName>
    </submittedName>
</protein>
<reference evidence="2 3" key="1">
    <citation type="submission" date="2016-05" db="EMBL/GenBank/DDBJ databases">
        <title>Genome sequencing of Trichophyton rubrum CMCC(F)T1i isolated from hair.</title>
        <authorList>
            <person name="Zhan P."/>
            <person name="Tao Y."/>
            <person name="Liu W."/>
        </authorList>
    </citation>
    <scope>NUCLEOTIDE SEQUENCE [LARGE SCALE GENOMIC DNA]</scope>
    <source>
        <strain evidence="3">CMCC(F)T1i</strain>
    </source>
</reference>